<proteinExistence type="predicted"/>
<name>A0A4U2ZBH8_9BACT</name>
<comment type="caution">
    <text evidence="1">The sequence shown here is derived from an EMBL/GenBank/DDBJ whole genome shotgun (WGS) entry which is preliminary data.</text>
</comment>
<dbReference type="RefSeq" id="WP_137011197.1">
    <property type="nucleotide sequence ID" value="NZ_SZPX01000001.1"/>
</dbReference>
<dbReference type="AlphaFoldDB" id="A0A4U2ZBH8"/>
<protein>
    <submittedName>
        <fullName evidence="1">Uncharacterized protein</fullName>
    </submittedName>
</protein>
<keyword evidence="2" id="KW-1185">Reference proteome</keyword>
<evidence type="ECO:0000313" key="2">
    <source>
        <dbReference type="Proteomes" id="UP000309561"/>
    </source>
</evidence>
<dbReference type="OrthoDB" id="9849636at2"/>
<sequence>MHSTDIYLGQETPESINKDIEACLMNGSKVETIAKSFLGTEKAKIIITKWEGAHISELSEAEQIEILIAYISELQSNIKSSRGSCVSQDIKKLMEDNYYGIDVDEYGDYLTELINSPGYQKVNHHIANIMACFKQYMQEQHPEEFKSMSVKELEVALVKFVKEHLQVCSEKE</sequence>
<evidence type="ECO:0000313" key="1">
    <source>
        <dbReference type="EMBL" id="TKI70900.1"/>
    </source>
</evidence>
<organism evidence="1 2">
    <name type="scientific">Sulfurimonas crateris</name>
    <dbReference type="NCBI Taxonomy" id="2574727"/>
    <lineage>
        <taxon>Bacteria</taxon>
        <taxon>Pseudomonadati</taxon>
        <taxon>Campylobacterota</taxon>
        <taxon>Epsilonproteobacteria</taxon>
        <taxon>Campylobacterales</taxon>
        <taxon>Sulfurimonadaceae</taxon>
        <taxon>Sulfurimonas</taxon>
    </lineage>
</organism>
<dbReference type="EMBL" id="SZPX01000001">
    <property type="protein sequence ID" value="TKI70900.1"/>
    <property type="molecule type" value="Genomic_DNA"/>
</dbReference>
<dbReference type="Proteomes" id="UP000309561">
    <property type="component" value="Unassembled WGS sequence"/>
</dbReference>
<reference evidence="1 2" key="1">
    <citation type="submission" date="2019-04" db="EMBL/GenBank/DDBJ databases">
        <title>Sulfurimonas crateris sp. nov. a facultative anaerobic sulfur-oxidizing chemolithautotrophic bacterium isolated from a terrestrial mud vulcano.</title>
        <authorList>
            <person name="Ratnikova N.M."/>
            <person name="Slobodkin A.I."/>
            <person name="Merkel A.Y."/>
            <person name="Novikov A."/>
            <person name="Bonch-Osmolovskaya E.A."/>
            <person name="Slobodkina G.B."/>
        </authorList>
    </citation>
    <scope>NUCLEOTIDE SEQUENCE [LARGE SCALE GENOMIC DNA]</scope>
    <source>
        <strain evidence="1 2">SN118</strain>
    </source>
</reference>
<gene>
    <name evidence="1" type="ORF">FCU45_00475</name>
</gene>
<accession>A0A4U2ZBH8</accession>